<proteinExistence type="predicted"/>
<name>A0AAD4GH53_BOLED</name>
<comment type="caution">
    <text evidence="1">The sequence shown here is derived from an EMBL/GenBank/DDBJ whole genome shotgun (WGS) entry which is preliminary data.</text>
</comment>
<evidence type="ECO:0000313" key="2">
    <source>
        <dbReference type="Proteomes" id="UP001194468"/>
    </source>
</evidence>
<dbReference type="EMBL" id="WHUW01000007">
    <property type="protein sequence ID" value="KAF8443745.1"/>
    <property type="molecule type" value="Genomic_DNA"/>
</dbReference>
<feature type="non-terminal residue" evidence="1">
    <location>
        <position position="79"/>
    </location>
</feature>
<keyword evidence="2" id="KW-1185">Reference proteome</keyword>
<protein>
    <submittedName>
        <fullName evidence="1">Uncharacterized protein</fullName>
    </submittedName>
</protein>
<organism evidence="1 2">
    <name type="scientific">Boletus edulis BED1</name>
    <dbReference type="NCBI Taxonomy" id="1328754"/>
    <lineage>
        <taxon>Eukaryota</taxon>
        <taxon>Fungi</taxon>
        <taxon>Dikarya</taxon>
        <taxon>Basidiomycota</taxon>
        <taxon>Agaricomycotina</taxon>
        <taxon>Agaricomycetes</taxon>
        <taxon>Agaricomycetidae</taxon>
        <taxon>Boletales</taxon>
        <taxon>Boletineae</taxon>
        <taxon>Boletaceae</taxon>
        <taxon>Boletoideae</taxon>
        <taxon>Boletus</taxon>
    </lineage>
</organism>
<accession>A0AAD4GH53</accession>
<evidence type="ECO:0000313" key="1">
    <source>
        <dbReference type="EMBL" id="KAF8443745.1"/>
    </source>
</evidence>
<dbReference type="AlphaFoldDB" id="A0AAD4GH53"/>
<dbReference type="Proteomes" id="UP001194468">
    <property type="component" value="Unassembled WGS sequence"/>
</dbReference>
<feature type="non-terminal residue" evidence="1">
    <location>
        <position position="1"/>
    </location>
</feature>
<reference evidence="1" key="2">
    <citation type="journal article" date="2020" name="Nat. Commun.">
        <title>Large-scale genome sequencing of mycorrhizal fungi provides insights into the early evolution of symbiotic traits.</title>
        <authorList>
            <person name="Miyauchi S."/>
            <person name="Kiss E."/>
            <person name="Kuo A."/>
            <person name="Drula E."/>
            <person name="Kohler A."/>
            <person name="Sanchez-Garcia M."/>
            <person name="Morin E."/>
            <person name="Andreopoulos B."/>
            <person name="Barry K.W."/>
            <person name="Bonito G."/>
            <person name="Buee M."/>
            <person name="Carver A."/>
            <person name="Chen C."/>
            <person name="Cichocki N."/>
            <person name="Clum A."/>
            <person name="Culley D."/>
            <person name="Crous P.W."/>
            <person name="Fauchery L."/>
            <person name="Girlanda M."/>
            <person name="Hayes R.D."/>
            <person name="Keri Z."/>
            <person name="LaButti K."/>
            <person name="Lipzen A."/>
            <person name="Lombard V."/>
            <person name="Magnuson J."/>
            <person name="Maillard F."/>
            <person name="Murat C."/>
            <person name="Nolan M."/>
            <person name="Ohm R.A."/>
            <person name="Pangilinan J."/>
            <person name="Pereira M.F."/>
            <person name="Perotto S."/>
            <person name="Peter M."/>
            <person name="Pfister S."/>
            <person name="Riley R."/>
            <person name="Sitrit Y."/>
            <person name="Stielow J.B."/>
            <person name="Szollosi G."/>
            <person name="Zifcakova L."/>
            <person name="Stursova M."/>
            <person name="Spatafora J.W."/>
            <person name="Tedersoo L."/>
            <person name="Vaario L.M."/>
            <person name="Yamada A."/>
            <person name="Yan M."/>
            <person name="Wang P."/>
            <person name="Xu J."/>
            <person name="Bruns T."/>
            <person name="Baldrian P."/>
            <person name="Vilgalys R."/>
            <person name="Dunand C."/>
            <person name="Henrissat B."/>
            <person name="Grigoriev I.V."/>
            <person name="Hibbett D."/>
            <person name="Nagy L.G."/>
            <person name="Martin F.M."/>
        </authorList>
    </citation>
    <scope>NUCLEOTIDE SEQUENCE</scope>
    <source>
        <strain evidence="1">BED1</strain>
    </source>
</reference>
<reference evidence="1" key="1">
    <citation type="submission" date="2019-10" db="EMBL/GenBank/DDBJ databases">
        <authorList>
            <consortium name="DOE Joint Genome Institute"/>
            <person name="Kuo A."/>
            <person name="Miyauchi S."/>
            <person name="Kiss E."/>
            <person name="Drula E."/>
            <person name="Kohler A."/>
            <person name="Sanchez-Garcia M."/>
            <person name="Andreopoulos B."/>
            <person name="Barry K.W."/>
            <person name="Bonito G."/>
            <person name="Buee M."/>
            <person name="Carver A."/>
            <person name="Chen C."/>
            <person name="Cichocki N."/>
            <person name="Clum A."/>
            <person name="Culley D."/>
            <person name="Crous P.W."/>
            <person name="Fauchery L."/>
            <person name="Girlanda M."/>
            <person name="Hayes R."/>
            <person name="Keri Z."/>
            <person name="LaButti K."/>
            <person name="Lipzen A."/>
            <person name="Lombard V."/>
            <person name="Magnuson J."/>
            <person name="Maillard F."/>
            <person name="Morin E."/>
            <person name="Murat C."/>
            <person name="Nolan M."/>
            <person name="Ohm R."/>
            <person name="Pangilinan J."/>
            <person name="Pereira M."/>
            <person name="Perotto S."/>
            <person name="Peter M."/>
            <person name="Riley R."/>
            <person name="Sitrit Y."/>
            <person name="Stielow B."/>
            <person name="Szollosi G."/>
            <person name="Zifcakova L."/>
            <person name="Stursova M."/>
            <person name="Spatafora J.W."/>
            <person name="Tedersoo L."/>
            <person name="Vaario L.-M."/>
            <person name="Yamada A."/>
            <person name="Yan M."/>
            <person name="Wang P."/>
            <person name="Xu J."/>
            <person name="Bruns T."/>
            <person name="Baldrian P."/>
            <person name="Vilgalys R."/>
            <person name="Henrissat B."/>
            <person name="Grigoriev I.V."/>
            <person name="Hibbett D."/>
            <person name="Nagy L.G."/>
            <person name="Martin F.M."/>
        </authorList>
    </citation>
    <scope>NUCLEOTIDE SEQUENCE</scope>
    <source>
        <strain evidence="1">BED1</strain>
    </source>
</reference>
<gene>
    <name evidence="1" type="ORF">L210DRAFT_3310151</name>
</gene>
<sequence length="79" mass="9207">VPIILGDGLVKLTGQNPEDDKYFQYNLLLFKPWRSFSNLRPDGHSWSDMFDRADFSPYCRKLIANMIVDAECRDAKTEH</sequence>